<feature type="domain" description="CUB" evidence="6">
    <location>
        <begin position="278"/>
        <end position="390"/>
    </location>
</feature>
<evidence type="ECO:0000256" key="4">
    <source>
        <dbReference type="ARBA" id="ARBA00023157"/>
    </source>
</evidence>
<keyword evidence="3" id="KW-0677">Repeat</keyword>
<dbReference type="InterPro" id="IPR049883">
    <property type="entry name" value="NOTCH1_EGF-like"/>
</dbReference>
<evidence type="ECO:0000256" key="2">
    <source>
        <dbReference type="ARBA" id="ARBA00022729"/>
    </source>
</evidence>
<dbReference type="SMART" id="SM00042">
    <property type="entry name" value="CUB"/>
    <property type="match status" value="1"/>
</dbReference>
<evidence type="ECO:0000256" key="3">
    <source>
        <dbReference type="ARBA" id="ARBA00022737"/>
    </source>
</evidence>
<feature type="domain" description="EGF-like" evidence="7">
    <location>
        <begin position="436"/>
        <end position="475"/>
    </location>
</feature>
<evidence type="ECO:0000256" key="1">
    <source>
        <dbReference type="ARBA" id="ARBA00022536"/>
    </source>
</evidence>
<evidence type="ECO:0000259" key="8">
    <source>
        <dbReference type="PROSITE" id="PS51220"/>
    </source>
</evidence>
<dbReference type="SMART" id="SM00179">
    <property type="entry name" value="EGF_CA"/>
    <property type="match status" value="3"/>
</dbReference>
<keyword evidence="10" id="KW-1185">Reference proteome</keyword>
<dbReference type="SMART" id="SM00181">
    <property type="entry name" value="EGF"/>
    <property type="match status" value="8"/>
</dbReference>
<keyword evidence="4" id="KW-1015">Disulfide bond</keyword>
<proteinExistence type="predicted"/>
<evidence type="ECO:0000259" key="7">
    <source>
        <dbReference type="PROSITE" id="PS50026"/>
    </source>
</evidence>
<dbReference type="Pfam" id="PF06119">
    <property type="entry name" value="NIDO"/>
    <property type="match status" value="1"/>
</dbReference>
<keyword evidence="2" id="KW-0732">Signal</keyword>
<dbReference type="InterPro" id="IPR009030">
    <property type="entry name" value="Growth_fac_rcpt_cys_sf"/>
</dbReference>
<dbReference type="PANTHER" id="PTHR24251:SF30">
    <property type="entry name" value="MEMBRANE FRIZZLED-RELATED PROTEIN"/>
    <property type="match status" value="1"/>
</dbReference>
<dbReference type="PROSITE" id="PS51220">
    <property type="entry name" value="NIDO"/>
    <property type="match status" value="1"/>
</dbReference>
<sequence length="718" mass="79581">MNLEGYCEVAANATCQNRTCPDICVKVRSDISDVLEEQCLCPTGSYFTNETCQACPPLTYGPNCSYACNCDQNNTRYCNRTTGQCICKSGWTSYHCSRDVNECANASNPCPEFSSCSNLNGSYECLCYEGLQRDREGLCDAKNDSICTRRNCSHVCAKIKNQDQSLVEHCYCPIGTEPIGDICQILPGCGNGTYGQDCNAKCDCVTENTASCNPVNGRCTCLLGWTSNACELDVNECYQYNIYCDSYSQCVNTPGSYECVCFPGYETGPYENCVKASCNKTLSNTTGVIKSPNYPVKYFDNTACSWTIQAPTGHVISLRFFTFALERQQKCTYDSLSFYDGSSSHVRNIGVYCGLRIPGLIRTHGNNLYIAFKGDGSVTFMGFYAAYSFHVCEDFTYGDTCSMRCSCDRNNTQFCDNTNGVCVCKPGWMGGNCSIDIDECQARNCQDNEVCENSPGSFLCTCKPEYTKNITGLCEALSNCKLKNCSHSCYIMSPGVEQCMCPDGLILDKAEHSTCVVPFYPYGFTANDNVLKYDMDVDRLPDGTLVSKPIYYNTGVPIGRKNYLDRVAYVFSTGAFKFGDAGIPGSPDLTAASEGNHSLFAPYWANMDPSKGSTFHHLYERCDSPRRSEILKRAEEEITLFQKFSAFNVSSVFVVTWDSVQPNSVSNRTDEEITFQAVLISGHATETINGQVVFADEETSYLMFIYQLGALNWKYVYN</sequence>
<dbReference type="SUPFAM" id="SSF49854">
    <property type="entry name" value="Spermadhesin, CUB domain"/>
    <property type="match status" value="1"/>
</dbReference>
<dbReference type="PROSITE" id="PS01187">
    <property type="entry name" value="EGF_CA"/>
    <property type="match status" value="3"/>
</dbReference>
<dbReference type="SUPFAM" id="SSF57196">
    <property type="entry name" value="EGF/Laminin"/>
    <property type="match status" value="2"/>
</dbReference>
<gene>
    <name evidence="9" type="ORF">GSLYS_00021698001</name>
</gene>
<dbReference type="Gene3D" id="2.170.300.10">
    <property type="entry name" value="Tie2 ligand-binding domain superfamily"/>
    <property type="match status" value="2"/>
</dbReference>
<dbReference type="EMBL" id="CAXITT010001301">
    <property type="protein sequence ID" value="CAL1548381.1"/>
    <property type="molecule type" value="Genomic_DNA"/>
</dbReference>
<dbReference type="PROSITE" id="PS01186">
    <property type="entry name" value="EGF_2"/>
    <property type="match status" value="1"/>
</dbReference>
<dbReference type="InterPro" id="IPR018097">
    <property type="entry name" value="EGF_Ca-bd_CS"/>
</dbReference>
<dbReference type="CDD" id="cd00054">
    <property type="entry name" value="EGF_CA"/>
    <property type="match status" value="3"/>
</dbReference>
<dbReference type="FunFam" id="2.60.120.290:FF:000013">
    <property type="entry name" value="Membrane frizzled-related protein"/>
    <property type="match status" value="1"/>
</dbReference>
<dbReference type="AlphaFoldDB" id="A0AAV2IQ14"/>
<dbReference type="GO" id="GO:0007160">
    <property type="term" value="P:cell-matrix adhesion"/>
    <property type="evidence" value="ECO:0007669"/>
    <property type="project" value="InterPro"/>
</dbReference>
<comment type="caution">
    <text evidence="5">Lacks conserved residue(s) required for the propagation of feature annotation.</text>
</comment>
<dbReference type="PROSITE" id="PS00010">
    <property type="entry name" value="ASX_HYDROXYL"/>
    <property type="match status" value="3"/>
</dbReference>
<dbReference type="GO" id="GO:0005509">
    <property type="term" value="F:calcium ion binding"/>
    <property type="evidence" value="ECO:0007669"/>
    <property type="project" value="InterPro"/>
</dbReference>
<evidence type="ECO:0000313" key="10">
    <source>
        <dbReference type="Proteomes" id="UP001497497"/>
    </source>
</evidence>
<feature type="domain" description="EGF-like" evidence="7">
    <location>
        <begin position="233"/>
        <end position="274"/>
    </location>
</feature>
<organism evidence="9 10">
    <name type="scientific">Lymnaea stagnalis</name>
    <name type="common">Great pond snail</name>
    <name type="synonym">Helix stagnalis</name>
    <dbReference type="NCBI Taxonomy" id="6523"/>
    <lineage>
        <taxon>Eukaryota</taxon>
        <taxon>Metazoa</taxon>
        <taxon>Spiralia</taxon>
        <taxon>Lophotrochozoa</taxon>
        <taxon>Mollusca</taxon>
        <taxon>Gastropoda</taxon>
        <taxon>Heterobranchia</taxon>
        <taxon>Euthyneura</taxon>
        <taxon>Panpulmonata</taxon>
        <taxon>Hygrophila</taxon>
        <taxon>Lymnaeoidea</taxon>
        <taxon>Lymnaeidae</taxon>
        <taxon>Lymnaea</taxon>
    </lineage>
</organism>
<dbReference type="PROSITE" id="PS01180">
    <property type="entry name" value="CUB"/>
    <property type="match status" value="1"/>
</dbReference>
<dbReference type="InterPro" id="IPR035914">
    <property type="entry name" value="Sperma_CUB_dom_sf"/>
</dbReference>
<dbReference type="SUPFAM" id="SSF57184">
    <property type="entry name" value="Growth factor receptor domain"/>
    <property type="match status" value="1"/>
</dbReference>
<dbReference type="Gene3D" id="2.60.120.290">
    <property type="entry name" value="Spermadhesin, CUB domain"/>
    <property type="match status" value="1"/>
</dbReference>
<dbReference type="InterPro" id="IPR003886">
    <property type="entry name" value="NIDO_dom"/>
</dbReference>
<keyword evidence="1 5" id="KW-0245">EGF-like domain</keyword>
<protein>
    <submittedName>
        <fullName evidence="9">Uncharacterized protein</fullName>
    </submittedName>
</protein>
<dbReference type="PRINTS" id="PR00011">
    <property type="entry name" value="EGFLAMININ"/>
</dbReference>
<dbReference type="Proteomes" id="UP001497497">
    <property type="component" value="Unassembled WGS sequence"/>
</dbReference>
<dbReference type="PANTHER" id="PTHR24251">
    <property type="entry name" value="OVOCHYMASE-RELATED"/>
    <property type="match status" value="1"/>
</dbReference>
<dbReference type="Pfam" id="PF07645">
    <property type="entry name" value="EGF_CA"/>
    <property type="match status" value="3"/>
</dbReference>
<evidence type="ECO:0000313" key="9">
    <source>
        <dbReference type="EMBL" id="CAL1548381.1"/>
    </source>
</evidence>
<dbReference type="InterPro" id="IPR000152">
    <property type="entry name" value="EGF-type_Asp/Asn_hydroxyl_site"/>
</dbReference>
<dbReference type="Gene3D" id="2.10.25.10">
    <property type="entry name" value="Laminin"/>
    <property type="match status" value="2"/>
</dbReference>
<name>A0AAV2IQ14_LYMST</name>
<dbReference type="InterPro" id="IPR000742">
    <property type="entry name" value="EGF"/>
</dbReference>
<evidence type="ECO:0000256" key="5">
    <source>
        <dbReference type="PROSITE-ProRule" id="PRU00076"/>
    </source>
</evidence>
<dbReference type="Pfam" id="PF00431">
    <property type="entry name" value="CUB"/>
    <property type="match status" value="1"/>
</dbReference>
<feature type="domain" description="EGF-like" evidence="7">
    <location>
        <begin position="99"/>
        <end position="140"/>
    </location>
</feature>
<feature type="domain" description="NIDO" evidence="8">
    <location>
        <begin position="602"/>
        <end position="718"/>
    </location>
</feature>
<accession>A0AAV2IQ14</accession>
<dbReference type="InterPro" id="IPR001881">
    <property type="entry name" value="EGF-like_Ca-bd_dom"/>
</dbReference>
<reference evidence="9 10" key="1">
    <citation type="submission" date="2024-04" db="EMBL/GenBank/DDBJ databases">
        <authorList>
            <consortium name="Genoscope - CEA"/>
            <person name="William W."/>
        </authorList>
    </citation>
    <scope>NUCLEOTIDE SEQUENCE [LARGE SCALE GENOMIC DNA]</scope>
</reference>
<dbReference type="CDD" id="cd00041">
    <property type="entry name" value="CUB"/>
    <property type="match status" value="1"/>
</dbReference>
<evidence type="ECO:0000259" key="6">
    <source>
        <dbReference type="PROSITE" id="PS01180"/>
    </source>
</evidence>
<comment type="caution">
    <text evidence="9">The sequence shown here is derived from an EMBL/GenBank/DDBJ whole genome shotgun (WGS) entry which is preliminary data.</text>
</comment>
<dbReference type="PROSITE" id="PS50026">
    <property type="entry name" value="EGF_3"/>
    <property type="match status" value="3"/>
</dbReference>
<dbReference type="InterPro" id="IPR000859">
    <property type="entry name" value="CUB_dom"/>
</dbReference>